<name>A0A7J8EKZ4_ROUAE</name>
<feature type="region of interest" description="Disordered" evidence="1">
    <location>
        <begin position="133"/>
        <end position="153"/>
    </location>
</feature>
<dbReference type="AlphaFoldDB" id="A0A7J8EKZ4"/>
<dbReference type="EMBL" id="JACASE010000009">
    <property type="protein sequence ID" value="KAF6435732.1"/>
    <property type="molecule type" value="Genomic_DNA"/>
</dbReference>
<accession>A0A7J8EKZ4</accession>
<evidence type="ECO:0000313" key="2">
    <source>
        <dbReference type="EMBL" id="KAF6435732.1"/>
    </source>
</evidence>
<gene>
    <name evidence="2" type="ORF">HJG63_012478</name>
</gene>
<keyword evidence="3" id="KW-1185">Reference proteome</keyword>
<evidence type="ECO:0000313" key="3">
    <source>
        <dbReference type="Proteomes" id="UP000593571"/>
    </source>
</evidence>
<dbReference type="Proteomes" id="UP000593571">
    <property type="component" value="Unassembled WGS sequence"/>
</dbReference>
<evidence type="ECO:0000256" key="1">
    <source>
        <dbReference type="SAM" id="MobiDB-lite"/>
    </source>
</evidence>
<comment type="caution">
    <text evidence="2">The sequence shown here is derived from an EMBL/GenBank/DDBJ whole genome shotgun (WGS) entry which is preliminary data.</text>
</comment>
<reference evidence="2 3" key="1">
    <citation type="journal article" date="2020" name="Nature">
        <title>Six reference-quality genomes reveal evolution of bat adaptations.</title>
        <authorList>
            <person name="Jebb D."/>
            <person name="Huang Z."/>
            <person name="Pippel M."/>
            <person name="Hughes G.M."/>
            <person name="Lavrichenko K."/>
            <person name="Devanna P."/>
            <person name="Winkler S."/>
            <person name="Jermiin L.S."/>
            <person name="Skirmuntt E.C."/>
            <person name="Katzourakis A."/>
            <person name="Burkitt-Gray L."/>
            <person name="Ray D.A."/>
            <person name="Sullivan K.A.M."/>
            <person name="Roscito J.G."/>
            <person name="Kirilenko B.M."/>
            <person name="Davalos L.M."/>
            <person name="Corthals A.P."/>
            <person name="Power M.L."/>
            <person name="Jones G."/>
            <person name="Ransome R.D."/>
            <person name="Dechmann D.K.N."/>
            <person name="Locatelli A.G."/>
            <person name="Puechmaille S.J."/>
            <person name="Fedrigo O."/>
            <person name="Jarvis E.D."/>
            <person name="Hiller M."/>
            <person name="Vernes S.C."/>
            <person name="Myers E.W."/>
            <person name="Teeling E.C."/>
        </authorList>
    </citation>
    <scope>NUCLEOTIDE SEQUENCE [LARGE SCALE GENOMIC DNA]</scope>
    <source>
        <strain evidence="2">MRouAeg1</strain>
        <tissue evidence="2">Muscle</tissue>
    </source>
</reference>
<organism evidence="2 3">
    <name type="scientific">Rousettus aegyptiacus</name>
    <name type="common">Egyptian fruit bat</name>
    <name type="synonym">Pteropus aegyptiacus</name>
    <dbReference type="NCBI Taxonomy" id="9407"/>
    <lineage>
        <taxon>Eukaryota</taxon>
        <taxon>Metazoa</taxon>
        <taxon>Chordata</taxon>
        <taxon>Craniata</taxon>
        <taxon>Vertebrata</taxon>
        <taxon>Euteleostomi</taxon>
        <taxon>Mammalia</taxon>
        <taxon>Eutheria</taxon>
        <taxon>Laurasiatheria</taxon>
        <taxon>Chiroptera</taxon>
        <taxon>Yinpterochiroptera</taxon>
        <taxon>Pteropodoidea</taxon>
        <taxon>Pteropodidae</taxon>
        <taxon>Rousettinae</taxon>
        <taxon>Rousettus</taxon>
    </lineage>
</organism>
<proteinExistence type="predicted"/>
<sequence>MSLCSAPPPPALCSSLLPLSLPNNPLTPAAQSVTNAKLEVWVGMPLEAMAMAWSMPRNWAWADWMTPPNTLPSNIHGVGEDQLPSATPLEACGPDLTWGGSLGVPHSLLLRYSQAVQEDPPQLHIRRAFSSHFPPPHSLPHPKITSSPPHPLL</sequence>
<protein>
    <submittedName>
        <fullName evidence="2">Uncharacterized protein</fullName>
    </submittedName>
</protein>